<sequence length="263" mass="28392">GRPGRAAGRPAARRPGTSTRRRSMKGEAYPPILHHEPRDYKGGSQGHPLHMGVRGPCQHNFLRMGNQPPRGLNPLRWRRTRWTAPRAVGGLGAQPPRRSDRLPRGTAAGPLQSPRRPGPVPRAGCWVGGLGGRAARPPLGCEASDSGWNRRGAGFARTRMPRIREYAGCIERRPRTRPPFSSCPACSGPHGCGLHCWRANRPARARPPGALHCEPGPREGKPIRTRSDSGPSPAIPNDTPPAGIRGRSATAKECATDRGVCRD</sequence>
<feature type="non-terminal residue" evidence="2">
    <location>
        <position position="1"/>
    </location>
</feature>
<comment type="caution">
    <text evidence="2">The sequence shown here is derived from an EMBL/GenBank/DDBJ whole genome shotgun (WGS) entry which is preliminary data.</text>
</comment>
<dbReference type="EMBL" id="LAZR01010208">
    <property type="protein sequence ID" value="KKM68212.1"/>
    <property type="molecule type" value="Genomic_DNA"/>
</dbReference>
<feature type="compositionally biased region" description="Basic and acidic residues" evidence="1">
    <location>
        <begin position="215"/>
        <end position="227"/>
    </location>
</feature>
<name>A0A0F9MGG7_9ZZZZ</name>
<protein>
    <submittedName>
        <fullName evidence="2">Uncharacterized protein</fullName>
    </submittedName>
</protein>
<feature type="region of interest" description="Disordered" evidence="1">
    <location>
        <begin position="83"/>
        <end position="120"/>
    </location>
</feature>
<organism evidence="2">
    <name type="scientific">marine sediment metagenome</name>
    <dbReference type="NCBI Taxonomy" id="412755"/>
    <lineage>
        <taxon>unclassified sequences</taxon>
        <taxon>metagenomes</taxon>
        <taxon>ecological metagenomes</taxon>
    </lineage>
</organism>
<accession>A0A0F9MGG7</accession>
<evidence type="ECO:0000313" key="2">
    <source>
        <dbReference type="EMBL" id="KKM68212.1"/>
    </source>
</evidence>
<reference evidence="2" key="1">
    <citation type="journal article" date="2015" name="Nature">
        <title>Complex archaea that bridge the gap between prokaryotes and eukaryotes.</title>
        <authorList>
            <person name="Spang A."/>
            <person name="Saw J.H."/>
            <person name="Jorgensen S.L."/>
            <person name="Zaremba-Niedzwiedzka K."/>
            <person name="Martijn J."/>
            <person name="Lind A.E."/>
            <person name="van Eijk R."/>
            <person name="Schleper C."/>
            <person name="Guy L."/>
            <person name="Ettema T.J."/>
        </authorList>
    </citation>
    <scope>NUCLEOTIDE SEQUENCE</scope>
</reference>
<feature type="compositionally biased region" description="Basic and acidic residues" evidence="1">
    <location>
        <begin position="254"/>
        <end position="263"/>
    </location>
</feature>
<feature type="compositionally biased region" description="Low complexity" evidence="1">
    <location>
        <begin position="1"/>
        <end position="16"/>
    </location>
</feature>
<feature type="region of interest" description="Disordered" evidence="1">
    <location>
        <begin position="207"/>
        <end position="263"/>
    </location>
</feature>
<proteinExistence type="predicted"/>
<gene>
    <name evidence="2" type="ORF">LCGC14_1463070</name>
</gene>
<evidence type="ECO:0000256" key="1">
    <source>
        <dbReference type="SAM" id="MobiDB-lite"/>
    </source>
</evidence>
<feature type="region of interest" description="Disordered" evidence="1">
    <location>
        <begin position="1"/>
        <end position="54"/>
    </location>
</feature>
<dbReference type="AlphaFoldDB" id="A0A0F9MGG7"/>